<keyword evidence="2" id="KW-1133">Transmembrane helix</keyword>
<sequence>MSQPVLGPTSGLPKDPALGSKSRQFCNVGVHRSGSRDVGVTSTITLAFVLSANAQYSSGYYHRRRVTGGGIAGIVIGSIGILHFLCIFCCLCLRRRASRGAGTPVGGRRNRFGRNNVGTTEAGYGAGPQAAWNNNTQAGAGYGGGGYQPPAGPPPYDQRNTIGQGAPQPGFVPPPGLPLAARTKR</sequence>
<evidence type="ECO:0000256" key="2">
    <source>
        <dbReference type="SAM" id="Phobius"/>
    </source>
</evidence>
<gene>
    <name evidence="3" type="ORF">A0H81_06193</name>
</gene>
<keyword evidence="2" id="KW-0812">Transmembrane</keyword>
<accession>A0A1C7MBM0</accession>
<evidence type="ECO:0000256" key="1">
    <source>
        <dbReference type="SAM" id="MobiDB-lite"/>
    </source>
</evidence>
<keyword evidence="2" id="KW-0472">Membrane</keyword>
<feature type="transmembrane region" description="Helical" evidence="2">
    <location>
        <begin position="71"/>
        <end position="93"/>
    </location>
</feature>
<dbReference type="EMBL" id="LUGG01000006">
    <property type="protein sequence ID" value="OBZ73809.1"/>
    <property type="molecule type" value="Genomic_DNA"/>
</dbReference>
<name>A0A1C7MBM0_GRIFR</name>
<dbReference type="OMA" id="TVEARYY"/>
<protein>
    <submittedName>
        <fullName evidence="3">Uncharacterized protein</fullName>
    </submittedName>
</protein>
<evidence type="ECO:0000313" key="4">
    <source>
        <dbReference type="Proteomes" id="UP000092993"/>
    </source>
</evidence>
<dbReference type="Proteomes" id="UP000092993">
    <property type="component" value="Unassembled WGS sequence"/>
</dbReference>
<dbReference type="STRING" id="5627.A0A1C7MBM0"/>
<keyword evidence="4" id="KW-1185">Reference proteome</keyword>
<reference evidence="3 4" key="1">
    <citation type="submission" date="2016-03" db="EMBL/GenBank/DDBJ databases">
        <title>Whole genome sequencing of Grifola frondosa 9006-11.</title>
        <authorList>
            <person name="Min B."/>
            <person name="Park H."/>
            <person name="Kim J.-G."/>
            <person name="Cho H."/>
            <person name="Oh Y.-L."/>
            <person name="Kong W.-S."/>
            <person name="Choi I.-G."/>
        </authorList>
    </citation>
    <scope>NUCLEOTIDE SEQUENCE [LARGE SCALE GENOMIC DNA]</scope>
    <source>
        <strain evidence="3 4">9006-11</strain>
    </source>
</reference>
<feature type="region of interest" description="Disordered" evidence="1">
    <location>
        <begin position="138"/>
        <end position="185"/>
    </location>
</feature>
<dbReference type="AlphaFoldDB" id="A0A1C7MBM0"/>
<comment type="caution">
    <text evidence="3">The sequence shown here is derived from an EMBL/GenBank/DDBJ whole genome shotgun (WGS) entry which is preliminary data.</text>
</comment>
<proteinExistence type="predicted"/>
<evidence type="ECO:0000313" key="3">
    <source>
        <dbReference type="EMBL" id="OBZ73809.1"/>
    </source>
</evidence>
<organism evidence="3 4">
    <name type="scientific">Grifola frondosa</name>
    <name type="common">Maitake</name>
    <name type="synonym">Polyporus frondosus</name>
    <dbReference type="NCBI Taxonomy" id="5627"/>
    <lineage>
        <taxon>Eukaryota</taxon>
        <taxon>Fungi</taxon>
        <taxon>Dikarya</taxon>
        <taxon>Basidiomycota</taxon>
        <taxon>Agaricomycotina</taxon>
        <taxon>Agaricomycetes</taxon>
        <taxon>Polyporales</taxon>
        <taxon>Grifolaceae</taxon>
        <taxon>Grifola</taxon>
    </lineage>
</organism>